<dbReference type="RefSeq" id="XP_066662212.1">
    <property type="nucleotide sequence ID" value="XM_066816520.1"/>
</dbReference>
<comment type="caution">
    <text evidence="2">The sequence shown here is derived from an EMBL/GenBank/DDBJ whole genome shotgun (WGS) entry which is preliminary data.</text>
</comment>
<evidence type="ECO:0000313" key="2">
    <source>
        <dbReference type="EMBL" id="KAK8065459.1"/>
    </source>
</evidence>
<gene>
    <name evidence="2" type="ORF">PG997_012206</name>
</gene>
<keyword evidence="1" id="KW-0812">Transmembrane</keyword>
<keyword evidence="1" id="KW-1133">Transmembrane helix</keyword>
<protein>
    <submittedName>
        <fullName evidence="2">Uncharacterized protein</fullName>
    </submittedName>
</protein>
<reference evidence="2 3" key="1">
    <citation type="submission" date="2023-01" db="EMBL/GenBank/DDBJ databases">
        <title>Analysis of 21 Apiospora genomes using comparative genomics revels a genus with tremendous synthesis potential of carbohydrate active enzymes and secondary metabolites.</title>
        <authorList>
            <person name="Sorensen T."/>
        </authorList>
    </citation>
    <scope>NUCLEOTIDE SEQUENCE [LARGE SCALE GENOMIC DNA]</scope>
    <source>
        <strain evidence="2 3">CBS 114990</strain>
    </source>
</reference>
<keyword evidence="1" id="KW-0472">Membrane</keyword>
<dbReference type="EMBL" id="JAQQWN010000009">
    <property type="protein sequence ID" value="KAK8065459.1"/>
    <property type="molecule type" value="Genomic_DNA"/>
</dbReference>
<feature type="transmembrane region" description="Helical" evidence="1">
    <location>
        <begin position="88"/>
        <end position="105"/>
    </location>
</feature>
<sequence>MHSAASVIPGVDDRTMSIIIYGLFFVVAILYAAFWAIATLRRRDSYWTRNRTRATATFLFLFVSFAAAFPVAMVGVVVYVALAIFLKLMVVLMYLLSAVLAGFATRDWTRFRRMKEILHLPLLDFDWAPLDTEDFDAFRRPRRDLESVETLPVYHL</sequence>
<proteinExistence type="predicted"/>
<dbReference type="GeneID" id="92049580"/>
<dbReference type="Proteomes" id="UP001433268">
    <property type="component" value="Unassembled WGS sequence"/>
</dbReference>
<feature type="transmembrane region" description="Helical" evidence="1">
    <location>
        <begin position="18"/>
        <end position="37"/>
    </location>
</feature>
<keyword evidence="3" id="KW-1185">Reference proteome</keyword>
<organism evidence="2 3">
    <name type="scientific">Apiospora hydei</name>
    <dbReference type="NCBI Taxonomy" id="1337664"/>
    <lineage>
        <taxon>Eukaryota</taxon>
        <taxon>Fungi</taxon>
        <taxon>Dikarya</taxon>
        <taxon>Ascomycota</taxon>
        <taxon>Pezizomycotina</taxon>
        <taxon>Sordariomycetes</taxon>
        <taxon>Xylariomycetidae</taxon>
        <taxon>Amphisphaeriales</taxon>
        <taxon>Apiosporaceae</taxon>
        <taxon>Apiospora</taxon>
    </lineage>
</organism>
<accession>A0ABR1V2N9</accession>
<feature type="transmembrane region" description="Helical" evidence="1">
    <location>
        <begin position="58"/>
        <end position="82"/>
    </location>
</feature>
<name>A0ABR1V2N9_9PEZI</name>
<evidence type="ECO:0000313" key="3">
    <source>
        <dbReference type="Proteomes" id="UP001433268"/>
    </source>
</evidence>
<evidence type="ECO:0000256" key="1">
    <source>
        <dbReference type="SAM" id="Phobius"/>
    </source>
</evidence>